<dbReference type="Proteomes" id="UP000831775">
    <property type="component" value="Chromosome"/>
</dbReference>
<dbReference type="Gene3D" id="1.10.10.60">
    <property type="entry name" value="Homeodomain-like"/>
    <property type="match status" value="1"/>
</dbReference>
<sequence>MRNSIEAASTVMRTDDFDLYQQTVDHSFVPLKITPDAHHRFSASMRGVDADDVAFTEVAALPQLVERTPENISRGGSGYYKVSLLLAGSSILIQDGREVVMKPGDISFYDTSQPYSLLFDEQFRNLIMMFPKSRLDFPAHVTESLTAVSLGDQHPLAHVVAEFISRASPHLHLLSGPARAKLAHSSLELLNSTLSAVFDVDAPPHDPHQALLQKITGYIEQHLGSPRLSPDAIAAAHYVSTRHLHALFRETGTTVSTWIKERRLERCRLDLVDPAFAHLGVAAVAANRGFVDAAHFSRSFRAAYGMSPTELRRAV</sequence>
<dbReference type="Pfam" id="PF12833">
    <property type="entry name" value="HTH_18"/>
    <property type="match status" value="1"/>
</dbReference>
<accession>A0ABY4FYA0</accession>
<evidence type="ECO:0000313" key="5">
    <source>
        <dbReference type="EMBL" id="UOQ61280.1"/>
    </source>
</evidence>
<feature type="domain" description="HTH araC/xylS-type" evidence="4">
    <location>
        <begin position="213"/>
        <end position="314"/>
    </location>
</feature>
<evidence type="ECO:0000313" key="6">
    <source>
        <dbReference type="Proteomes" id="UP000831775"/>
    </source>
</evidence>
<keyword evidence="1" id="KW-0805">Transcription regulation</keyword>
<dbReference type="EMBL" id="CP095043">
    <property type="protein sequence ID" value="UOQ61280.1"/>
    <property type="molecule type" value="Genomic_DNA"/>
</dbReference>
<evidence type="ECO:0000259" key="4">
    <source>
        <dbReference type="PROSITE" id="PS01124"/>
    </source>
</evidence>
<evidence type="ECO:0000256" key="1">
    <source>
        <dbReference type="ARBA" id="ARBA00023015"/>
    </source>
</evidence>
<dbReference type="SUPFAM" id="SSF46689">
    <property type="entry name" value="Homeodomain-like"/>
    <property type="match status" value="1"/>
</dbReference>
<dbReference type="Pfam" id="PF14525">
    <property type="entry name" value="AraC_binding_2"/>
    <property type="match status" value="1"/>
</dbReference>
<dbReference type="InterPro" id="IPR035418">
    <property type="entry name" value="AraC-bd_2"/>
</dbReference>
<reference evidence="5 6" key="1">
    <citation type="submission" date="2022-04" db="EMBL/GenBank/DDBJ databases">
        <title>Leucobacter sp. isolated from rhizosphere of onion.</title>
        <authorList>
            <person name="Won M."/>
            <person name="Lee C.-M."/>
            <person name="Woen H.-Y."/>
            <person name="Kwon S.-W."/>
        </authorList>
    </citation>
    <scope>NUCLEOTIDE SEQUENCE [LARGE SCALE GENOMIC DNA]</scope>
    <source>
        <strain evidence="5 6">H25R-14</strain>
    </source>
</reference>
<evidence type="ECO:0000256" key="2">
    <source>
        <dbReference type="ARBA" id="ARBA00023125"/>
    </source>
</evidence>
<dbReference type="InterPro" id="IPR020449">
    <property type="entry name" value="Tscrpt_reg_AraC-type_HTH"/>
</dbReference>
<proteinExistence type="predicted"/>
<dbReference type="SMART" id="SM00342">
    <property type="entry name" value="HTH_ARAC"/>
    <property type="match status" value="1"/>
</dbReference>
<dbReference type="InterPro" id="IPR009057">
    <property type="entry name" value="Homeodomain-like_sf"/>
</dbReference>
<keyword evidence="6" id="KW-1185">Reference proteome</keyword>
<keyword evidence="2" id="KW-0238">DNA-binding</keyword>
<dbReference type="PRINTS" id="PR00032">
    <property type="entry name" value="HTHARAC"/>
</dbReference>
<dbReference type="InterPro" id="IPR050204">
    <property type="entry name" value="AraC_XylS_family_regulators"/>
</dbReference>
<evidence type="ECO:0000256" key="3">
    <source>
        <dbReference type="ARBA" id="ARBA00023163"/>
    </source>
</evidence>
<keyword evidence="3" id="KW-0804">Transcription</keyword>
<organism evidence="5 6">
    <name type="scientific">Leucobacter rhizosphaerae</name>
    <dbReference type="NCBI Taxonomy" id="2932245"/>
    <lineage>
        <taxon>Bacteria</taxon>
        <taxon>Bacillati</taxon>
        <taxon>Actinomycetota</taxon>
        <taxon>Actinomycetes</taxon>
        <taxon>Micrococcales</taxon>
        <taxon>Microbacteriaceae</taxon>
        <taxon>Leucobacter</taxon>
    </lineage>
</organism>
<dbReference type="InterPro" id="IPR018060">
    <property type="entry name" value="HTH_AraC"/>
</dbReference>
<protein>
    <submittedName>
        <fullName evidence="5">Helix-turn-helix domain-containing protein</fullName>
    </submittedName>
</protein>
<dbReference type="PANTHER" id="PTHR46796:SF6">
    <property type="entry name" value="ARAC SUBFAMILY"/>
    <property type="match status" value="1"/>
</dbReference>
<dbReference type="PROSITE" id="PS01124">
    <property type="entry name" value="HTH_ARAC_FAMILY_2"/>
    <property type="match status" value="1"/>
</dbReference>
<dbReference type="RefSeq" id="WP_244687604.1">
    <property type="nucleotide sequence ID" value="NZ_CP095043.1"/>
</dbReference>
<name>A0ABY4FYA0_9MICO</name>
<dbReference type="PANTHER" id="PTHR46796">
    <property type="entry name" value="HTH-TYPE TRANSCRIPTIONAL ACTIVATOR RHAS-RELATED"/>
    <property type="match status" value="1"/>
</dbReference>
<gene>
    <name evidence="5" type="ORF">MUN76_04730</name>
</gene>